<comment type="similarity">
    <text evidence="1 2">Belongs to the fructosamine kinase family.</text>
</comment>
<reference evidence="3 4" key="1">
    <citation type="submission" date="2017-04" db="EMBL/GenBank/DDBJ databases">
        <title>Draft genome sequence of Zooshikella ganghwensis VG4 isolated from Red Sea sediments.</title>
        <authorList>
            <person name="Rehman Z."/>
            <person name="Alam I."/>
            <person name="Kamau A."/>
            <person name="Bajic V."/>
            <person name="Leiknes T."/>
        </authorList>
    </citation>
    <scope>NUCLEOTIDE SEQUENCE [LARGE SCALE GENOMIC DNA]</scope>
    <source>
        <strain evidence="3 4">VG4</strain>
    </source>
</reference>
<dbReference type="Gene3D" id="3.30.200.20">
    <property type="entry name" value="Phosphorylase Kinase, domain 1"/>
    <property type="match status" value="1"/>
</dbReference>
<dbReference type="EMBL" id="NDXW01000001">
    <property type="protein sequence ID" value="RDH42314.1"/>
    <property type="molecule type" value="Genomic_DNA"/>
</dbReference>
<evidence type="ECO:0000313" key="4">
    <source>
        <dbReference type="Proteomes" id="UP000257039"/>
    </source>
</evidence>
<comment type="caution">
    <text evidence="3">The sequence shown here is derived from an EMBL/GenBank/DDBJ whole genome shotgun (WGS) entry which is preliminary data.</text>
</comment>
<dbReference type="Pfam" id="PF03881">
    <property type="entry name" value="Fructosamin_kin"/>
    <property type="match status" value="1"/>
</dbReference>
<dbReference type="SUPFAM" id="SSF56112">
    <property type="entry name" value="Protein kinase-like (PK-like)"/>
    <property type="match status" value="1"/>
</dbReference>
<dbReference type="RefSeq" id="WP_094785839.1">
    <property type="nucleotide sequence ID" value="NZ_NDXW01000001.1"/>
</dbReference>
<organism evidence="3 4">
    <name type="scientific">Zooshikella ganghwensis</name>
    <dbReference type="NCBI Taxonomy" id="202772"/>
    <lineage>
        <taxon>Bacteria</taxon>
        <taxon>Pseudomonadati</taxon>
        <taxon>Pseudomonadota</taxon>
        <taxon>Gammaproteobacteria</taxon>
        <taxon>Oceanospirillales</taxon>
        <taxon>Zooshikellaceae</taxon>
        <taxon>Zooshikella</taxon>
    </lineage>
</organism>
<dbReference type="Proteomes" id="UP000257039">
    <property type="component" value="Unassembled WGS sequence"/>
</dbReference>
<evidence type="ECO:0000313" key="3">
    <source>
        <dbReference type="EMBL" id="RDH42314.1"/>
    </source>
</evidence>
<gene>
    <name evidence="3" type="ORF">B9G39_02025</name>
</gene>
<dbReference type="InterPro" id="IPR016477">
    <property type="entry name" value="Fructo-/Ketosamine-3-kinase"/>
</dbReference>
<sequence>MTISSGLKSILNEHISNYLGYAFDTEYIDTLVGGDINQAFALRQGDVSFFVKINHDDENTNFLAEALNLQVLKEAGCLKVPAVIATDHECGCNYLLLEYIAPGIGKWNEFGRQLAQLHKTTNKTHFGWSQNNFIGRTLQVNHWQANWSEFFAEQRIGVQLELANQQGAALSEEIINTIKLLLADHQPEAVLLHGDLWSGNAGFTADGEPYCYDPACYYGDRETDIAMTELFGGFPQEFYTGYNQVFPLSEDYVLRRPIYNLYHLMNHYNLFGGHYLHQVKQSIKQLM</sequence>
<dbReference type="InterPro" id="IPR011009">
    <property type="entry name" value="Kinase-like_dom_sf"/>
</dbReference>
<proteinExistence type="inferred from homology"/>
<keyword evidence="2 3" id="KW-0418">Kinase</keyword>
<name>A0A4P9VIW7_9GAMM</name>
<protein>
    <submittedName>
        <fullName evidence="3">Fructosamine kinase family protein</fullName>
    </submittedName>
</protein>
<dbReference type="Gene3D" id="3.90.1200.10">
    <property type="match status" value="1"/>
</dbReference>
<evidence type="ECO:0000256" key="2">
    <source>
        <dbReference type="PIRNR" id="PIRNR006221"/>
    </source>
</evidence>
<evidence type="ECO:0000256" key="1">
    <source>
        <dbReference type="ARBA" id="ARBA00009460"/>
    </source>
</evidence>
<dbReference type="PANTHER" id="PTHR12149">
    <property type="entry name" value="FRUCTOSAMINE 3 KINASE-RELATED PROTEIN"/>
    <property type="match status" value="1"/>
</dbReference>
<dbReference type="PANTHER" id="PTHR12149:SF8">
    <property type="entry name" value="PROTEIN-RIBULOSAMINE 3-KINASE"/>
    <property type="match status" value="1"/>
</dbReference>
<keyword evidence="2" id="KW-0808">Transferase</keyword>
<dbReference type="GO" id="GO:0016301">
    <property type="term" value="F:kinase activity"/>
    <property type="evidence" value="ECO:0007669"/>
    <property type="project" value="UniProtKB-UniRule"/>
</dbReference>
<dbReference type="AlphaFoldDB" id="A0A4P9VIW7"/>
<dbReference type="PIRSF" id="PIRSF006221">
    <property type="entry name" value="Ketosamine-3-kinase"/>
    <property type="match status" value="1"/>
</dbReference>
<keyword evidence="4" id="KW-1185">Reference proteome</keyword>
<accession>A0A4P9VIW7</accession>